<feature type="transmembrane region" description="Helical" evidence="6">
    <location>
        <begin position="341"/>
        <end position="359"/>
    </location>
</feature>
<feature type="transmembrane region" description="Helical" evidence="6">
    <location>
        <begin position="18"/>
        <end position="38"/>
    </location>
</feature>
<comment type="similarity">
    <text evidence="6">Belongs to the inorganic phosphate transporter (PiT) (TC 2.A.20) family.</text>
</comment>
<feature type="transmembrane region" description="Helical" evidence="6">
    <location>
        <begin position="303"/>
        <end position="325"/>
    </location>
</feature>
<evidence type="ECO:0000256" key="5">
    <source>
        <dbReference type="ARBA" id="ARBA00023136"/>
    </source>
</evidence>
<evidence type="ECO:0000256" key="1">
    <source>
        <dbReference type="ARBA" id="ARBA00004141"/>
    </source>
</evidence>
<dbReference type="GO" id="GO:0005315">
    <property type="term" value="F:phosphate transmembrane transporter activity"/>
    <property type="evidence" value="ECO:0007669"/>
    <property type="project" value="InterPro"/>
</dbReference>
<reference evidence="7 8" key="1">
    <citation type="submission" date="2016-10" db="EMBL/GenBank/DDBJ databases">
        <authorList>
            <person name="de Groot N.N."/>
        </authorList>
    </citation>
    <scope>NUCLEOTIDE SEQUENCE [LARGE SCALE GENOMIC DNA]</scope>
    <source>
        <strain evidence="7 8">DSM 2698</strain>
    </source>
</reference>
<name>A0A1G5P9V4_AFIMA</name>
<dbReference type="Pfam" id="PF01384">
    <property type="entry name" value="PHO4"/>
    <property type="match status" value="1"/>
</dbReference>
<dbReference type="OrthoDB" id="9779554at2"/>
<accession>A0A1G5P9V4</accession>
<keyword evidence="4 6" id="KW-1133">Transmembrane helix</keyword>
<keyword evidence="3 6" id="KW-0812">Transmembrane</keyword>
<protein>
    <recommendedName>
        <fullName evidence="6">Phosphate transporter</fullName>
    </recommendedName>
</protein>
<dbReference type="PANTHER" id="PTHR11101:SF80">
    <property type="entry name" value="PHOSPHATE TRANSPORTER"/>
    <property type="match status" value="1"/>
</dbReference>
<dbReference type="GO" id="GO:0035435">
    <property type="term" value="P:phosphate ion transmembrane transport"/>
    <property type="evidence" value="ECO:0007669"/>
    <property type="project" value="TreeGrafter"/>
</dbReference>
<keyword evidence="2 6" id="KW-0813">Transport</keyword>
<keyword evidence="8" id="KW-1185">Reference proteome</keyword>
<evidence type="ECO:0000313" key="7">
    <source>
        <dbReference type="EMBL" id="SCZ45889.1"/>
    </source>
</evidence>
<sequence length="534" mass="57379">MATETQTGEPQTRLRDELSWLSTVFLVLLVGVTGYFLFWATGYTDGHRSTVLVAATLFGVFMAFNIGGNDVANSFGTSVGAGTLTIRQALAVAAIFEVSGAVIAGGAVTDTIRDGIVELGNLDVAPSDFVFIMMSALIAAALWLLFATTRGFPVSTTHSIVGAIVGSSITLGILMSGPEAAFSLVQWTKVGQIVISWVLSPLLGGAVAYLLFWQIKKRILSFNDTMTAKLDQIRQAKIDHNKKHKEAFERLSEIQQLSYTHALTRDMNVAADKDLGPENLETDYYRELQRIEERREQLRPHRALENLVPPIASFGAMVIAAVLLLKGLENLHLGLSLVEDLLIIAMAGIAVWMAVFVVAKLLKSQPLGRATFLLFSWMQVFTAAGFAFSHGSNDIANAIGPFAAILDVLRSGSIEQNVPVPTVAMITFGVALVAGLWFIGKHVIQTVGHNLTTMHPASGFSAELSASAVVLLASIFGLPVSSTHILIGSVLGIGLVNRQTNWKLMRPIAFAWVVTLPAAAILSAIGFVILRQVL</sequence>
<organism evidence="7 8">
    <name type="scientific">Afifella marina DSM 2698</name>
    <dbReference type="NCBI Taxonomy" id="1120955"/>
    <lineage>
        <taxon>Bacteria</taxon>
        <taxon>Pseudomonadati</taxon>
        <taxon>Pseudomonadota</taxon>
        <taxon>Alphaproteobacteria</taxon>
        <taxon>Hyphomicrobiales</taxon>
        <taxon>Afifellaceae</taxon>
        <taxon>Afifella</taxon>
    </lineage>
</organism>
<dbReference type="STRING" id="1120955.SAMN03080610_03521"/>
<evidence type="ECO:0000256" key="6">
    <source>
        <dbReference type="RuleBase" id="RU363058"/>
    </source>
</evidence>
<evidence type="ECO:0000313" key="8">
    <source>
        <dbReference type="Proteomes" id="UP000199347"/>
    </source>
</evidence>
<keyword evidence="6" id="KW-0592">Phosphate transport</keyword>
<dbReference type="InterPro" id="IPR001204">
    <property type="entry name" value="Phos_transporter"/>
</dbReference>
<comment type="subcellular location">
    <subcellularLocation>
        <location evidence="1 6">Membrane</location>
        <topology evidence="1 6">Multi-pass membrane protein</topology>
    </subcellularLocation>
</comment>
<feature type="transmembrane region" description="Helical" evidence="6">
    <location>
        <begin position="371"/>
        <end position="389"/>
    </location>
</feature>
<feature type="transmembrane region" description="Helical" evidence="6">
    <location>
        <begin position="50"/>
        <end position="68"/>
    </location>
</feature>
<evidence type="ECO:0000256" key="4">
    <source>
        <dbReference type="ARBA" id="ARBA00022989"/>
    </source>
</evidence>
<feature type="transmembrane region" description="Helical" evidence="6">
    <location>
        <begin position="190"/>
        <end position="212"/>
    </location>
</feature>
<feature type="transmembrane region" description="Helical" evidence="6">
    <location>
        <begin position="464"/>
        <end position="496"/>
    </location>
</feature>
<feature type="transmembrane region" description="Helical" evidence="6">
    <location>
        <begin position="160"/>
        <end position="178"/>
    </location>
</feature>
<evidence type="ECO:0000256" key="3">
    <source>
        <dbReference type="ARBA" id="ARBA00022692"/>
    </source>
</evidence>
<dbReference type="PANTHER" id="PTHR11101">
    <property type="entry name" value="PHOSPHATE TRANSPORTER"/>
    <property type="match status" value="1"/>
</dbReference>
<gene>
    <name evidence="7" type="ORF">SAMN03080610_03521</name>
</gene>
<dbReference type="RefSeq" id="WP_092816296.1">
    <property type="nucleotide sequence ID" value="NZ_FMVW01000011.1"/>
</dbReference>
<feature type="transmembrane region" description="Helical" evidence="6">
    <location>
        <begin position="423"/>
        <end position="444"/>
    </location>
</feature>
<dbReference type="AlphaFoldDB" id="A0A1G5P9V4"/>
<keyword evidence="5 6" id="KW-0472">Membrane</keyword>
<feature type="transmembrane region" description="Helical" evidence="6">
    <location>
        <begin position="89"/>
        <end position="109"/>
    </location>
</feature>
<dbReference type="Proteomes" id="UP000199347">
    <property type="component" value="Unassembled WGS sequence"/>
</dbReference>
<feature type="transmembrane region" description="Helical" evidence="6">
    <location>
        <begin position="129"/>
        <end position="148"/>
    </location>
</feature>
<dbReference type="GO" id="GO:0016020">
    <property type="term" value="C:membrane"/>
    <property type="evidence" value="ECO:0007669"/>
    <property type="project" value="UniProtKB-SubCell"/>
</dbReference>
<dbReference type="EMBL" id="FMVW01000011">
    <property type="protein sequence ID" value="SCZ45889.1"/>
    <property type="molecule type" value="Genomic_DNA"/>
</dbReference>
<feature type="transmembrane region" description="Helical" evidence="6">
    <location>
        <begin position="508"/>
        <end position="530"/>
    </location>
</feature>
<proteinExistence type="inferred from homology"/>
<evidence type="ECO:0000256" key="2">
    <source>
        <dbReference type="ARBA" id="ARBA00022448"/>
    </source>
</evidence>